<organism evidence="2 3">
    <name type="scientific">Cryptococcus decagattii</name>
    <dbReference type="NCBI Taxonomy" id="1859122"/>
    <lineage>
        <taxon>Eukaryota</taxon>
        <taxon>Fungi</taxon>
        <taxon>Dikarya</taxon>
        <taxon>Basidiomycota</taxon>
        <taxon>Agaricomycotina</taxon>
        <taxon>Tremellomycetes</taxon>
        <taxon>Tremellales</taxon>
        <taxon>Cryptococcaceae</taxon>
        <taxon>Cryptococcus</taxon>
        <taxon>Cryptococcus gattii species complex</taxon>
    </lineage>
</organism>
<feature type="signal peptide" evidence="1">
    <location>
        <begin position="1"/>
        <end position="21"/>
    </location>
</feature>
<feature type="chain" id="PRO_5046724256" description="Secreted protein" evidence="1">
    <location>
        <begin position="22"/>
        <end position="87"/>
    </location>
</feature>
<reference evidence="2 3" key="1">
    <citation type="submission" date="2024-01" db="EMBL/GenBank/DDBJ databases">
        <title>Comparative genomics of Cryptococcus and Kwoniella reveals pathogenesis evolution and contrasting modes of karyotype evolution via chromosome fusion or intercentromeric recombination.</title>
        <authorList>
            <person name="Coelho M.A."/>
            <person name="David-Palma M."/>
            <person name="Shea T."/>
            <person name="Bowers K."/>
            <person name="McGinley-Smith S."/>
            <person name="Mohammad A.W."/>
            <person name="Gnirke A."/>
            <person name="Yurkov A.M."/>
            <person name="Nowrousian M."/>
            <person name="Sun S."/>
            <person name="Cuomo C.A."/>
            <person name="Heitman J."/>
        </authorList>
    </citation>
    <scope>NUCLEOTIDE SEQUENCE [LARGE SCALE GENOMIC DNA]</scope>
    <source>
        <strain evidence="2 3">7685027</strain>
    </source>
</reference>
<evidence type="ECO:0000313" key="3">
    <source>
        <dbReference type="Proteomes" id="UP001432216"/>
    </source>
</evidence>
<dbReference type="EMBL" id="CP143819">
    <property type="protein sequence ID" value="WVO25136.1"/>
    <property type="molecule type" value="Genomic_DNA"/>
</dbReference>
<dbReference type="Proteomes" id="UP001432216">
    <property type="component" value="Chromosome 14"/>
</dbReference>
<sequence>MLFQAPLLLPLFLFPPHPALTSPLTRVPAPYPARGPMFDPYHQVPFDKWPSHRRNPAELVASRISAPKITVTEDEGPVMHTWAAQAD</sequence>
<protein>
    <recommendedName>
        <fullName evidence="4">Secreted protein</fullName>
    </recommendedName>
</protein>
<accession>A0ABZ2B2U9</accession>
<evidence type="ECO:0000256" key="1">
    <source>
        <dbReference type="SAM" id="SignalP"/>
    </source>
</evidence>
<keyword evidence="1" id="KW-0732">Signal</keyword>
<gene>
    <name evidence="2" type="ORF">IAS62_006525</name>
</gene>
<keyword evidence="3" id="KW-1185">Reference proteome</keyword>
<proteinExistence type="predicted"/>
<dbReference type="GeneID" id="89993293"/>
<evidence type="ECO:0008006" key="4">
    <source>
        <dbReference type="Google" id="ProtNLM"/>
    </source>
</evidence>
<evidence type="ECO:0000313" key="2">
    <source>
        <dbReference type="EMBL" id="WVO25136.1"/>
    </source>
</evidence>
<name>A0ABZ2B2U9_9TREE</name>
<dbReference type="RefSeq" id="XP_064724375.1">
    <property type="nucleotide sequence ID" value="XM_064868303.1"/>
</dbReference>